<evidence type="ECO:0000313" key="7">
    <source>
        <dbReference type="EMBL" id="MFM9609174.1"/>
    </source>
</evidence>
<evidence type="ECO:0000259" key="6">
    <source>
        <dbReference type="Pfam" id="PF00155"/>
    </source>
</evidence>
<evidence type="ECO:0000256" key="3">
    <source>
        <dbReference type="ARBA" id="ARBA00022898"/>
    </source>
</evidence>
<keyword evidence="8" id="KW-1185">Reference proteome</keyword>
<protein>
    <recommendedName>
        <fullName evidence="2">cysteine-S-conjugate beta-lyase</fullName>
        <ecNumber evidence="2">4.4.1.13</ecNumber>
    </recommendedName>
</protein>
<evidence type="ECO:0000256" key="4">
    <source>
        <dbReference type="ARBA" id="ARBA00023239"/>
    </source>
</evidence>
<proteinExistence type="inferred from homology"/>
<dbReference type="CDD" id="cd00609">
    <property type="entry name" value="AAT_like"/>
    <property type="match status" value="1"/>
</dbReference>
<organism evidence="7 8">
    <name type="scientific">Streptomyces niveiscabiei</name>
    <dbReference type="NCBI Taxonomy" id="164115"/>
    <lineage>
        <taxon>Bacteria</taxon>
        <taxon>Bacillati</taxon>
        <taxon>Actinomycetota</taxon>
        <taxon>Actinomycetes</taxon>
        <taxon>Kitasatosporales</taxon>
        <taxon>Streptomycetaceae</taxon>
        <taxon>Streptomyces</taxon>
    </lineage>
</organism>
<reference evidence="7 8" key="1">
    <citation type="submission" date="2024-12" db="EMBL/GenBank/DDBJ databases">
        <title>Forecasting of Potato common scab and diversities of Pathogenic streptomyces spp. in china.</title>
        <authorList>
            <person name="Handique U."/>
            <person name="Wu J."/>
        </authorList>
    </citation>
    <scope>NUCLEOTIDE SEQUENCE [LARGE SCALE GENOMIC DNA]</scope>
    <source>
        <strain evidence="7 8">ZRIMU1530</strain>
    </source>
</reference>
<comment type="similarity">
    <text evidence="5">Belongs to the class-II pyridoxal-phosphate-dependent aminotransferase family. MalY/PatB cystathionine beta-lyase subfamily.</text>
</comment>
<dbReference type="RefSeq" id="WP_409121057.1">
    <property type="nucleotide sequence ID" value="NZ_JBJVNI010000005.1"/>
</dbReference>
<comment type="cofactor">
    <cofactor evidence="1">
        <name>pyridoxal 5'-phosphate</name>
        <dbReference type="ChEBI" id="CHEBI:597326"/>
    </cofactor>
</comment>
<dbReference type="InterPro" id="IPR015424">
    <property type="entry name" value="PyrdxlP-dep_Trfase"/>
</dbReference>
<dbReference type="InterPro" id="IPR051798">
    <property type="entry name" value="Class-II_PLP-Dep_Aminotrans"/>
</dbReference>
<name>A0ABW9HM98_9ACTN</name>
<comment type="caution">
    <text evidence="7">The sequence shown here is derived from an EMBL/GenBank/DDBJ whole genome shotgun (WGS) entry which is preliminary data.</text>
</comment>
<dbReference type="PANTHER" id="PTHR43525:SF1">
    <property type="entry name" value="PROTEIN MALY"/>
    <property type="match status" value="1"/>
</dbReference>
<dbReference type="Gene3D" id="3.40.640.10">
    <property type="entry name" value="Type I PLP-dependent aspartate aminotransferase-like (Major domain)"/>
    <property type="match status" value="1"/>
</dbReference>
<gene>
    <name evidence="7" type="ORF">ACKI18_10650</name>
</gene>
<evidence type="ECO:0000256" key="1">
    <source>
        <dbReference type="ARBA" id="ARBA00001933"/>
    </source>
</evidence>
<feature type="domain" description="Aminotransferase class I/classII large" evidence="6">
    <location>
        <begin position="98"/>
        <end position="372"/>
    </location>
</feature>
<dbReference type="InterPro" id="IPR004839">
    <property type="entry name" value="Aminotransferase_I/II_large"/>
</dbReference>
<dbReference type="EC" id="4.4.1.13" evidence="2"/>
<dbReference type="InterPro" id="IPR015422">
    <property type="entry name" value="PyrdxlP-dep_Trfase_small"/>
</dbReference>
<keyword evidence="3" id="KW-0663">Pyridoxal phosphate</keyword>
<dbReference type="InterPro" id="IPR015421">
    <property type="entry name" value="PyrdxlP-dep_Trfase_major"/>
</dbReference>
<dbReference type="GO" id="GO:0047804">
    <property type="term" value="F:cysteine-S-conjugate beta-lyase activity"/>
    <property type="evidence" value="ECO:0007669"/>
    <property type="project" value="UniProtKB-EC"/>
</dbReference>
<evidence type="ECO:0000256" key="2">
    <source>
        <dbReference type="ARBA" id="ARBA00012224"/>
    </source>
</evidence>
<dbReference type="PANTHER" id="PTHR43525">
    <property type="entry name" value="PROTEIN MALY"/>
    <property type="match status" value="1"/>
</dbReference>
<evidence type="ECO:0000313" key="8">
    <source>
        <dbReference type="Proteomes" id="UP001631957"/>
    </source>
</evidence>
<accession>A0ABW9HM98</accession>
<dbReference type="SUPFAM" id="SSF53383">
    <property type="entry name" value="PLP-dependent transferases"/>
    <property type="match status" value="1"/>
</dbReference>
<dbReference type="Gene3D" id="3.90.1150.10">
    <property type="entry name" value="Aspartate Aminotransferase, domain 1"/>
    <property type="match status" value="1"/>
</dbReference>
<sequence>MPLIALTDDELRAGRGLKWGRAPDGVIPADVAELDFAVAPPIRAVLSAAVDRSGFGYPDYTGGAPVRLAEVFAERTRRLAGWSPDPGRVEVCAQVAQALCCAVLAFTRPGDEVLVHSPTYPPFLEAIRSLGRRALLLPVGEAGGDGWAAVESAARLRLVVLCQPHNPTGRVFGRAELERLADLAVRRDAVVFADEIHAEIVYPESEFLSIASVRNAAERTIVFTSAAKSFNVAGLRCAVGHFGSDELRIRFQRLPWHLRSGASVLGIAATITAWEACDDWLDQLKAQLAINRTRVTEFMLDFAQIRYTQPSATYLCWMDLGAVLGSGAHHLLAKSAKISLQPGSVFGASLESFVRFNFGTSEARLDSLLERFGRALESCGGKG</sequence>
<keyword evidence="4 7" id="KW-0456">Lyase</keyword>
<dbReference type="Pfam" id="PF00155">
    <property type="entry name" value="Aminotran_1_2"/>
    <property type="match status" value="1"/>
</dbReference>
<dbReference type="Proteomes" id="UP001631957">
    <property type="component" value="Unassembled WGS sequence"/>
</dbReference>
<dbReference type="EMBL" id="JBJVNI010000005">
    <property type="protein sequence ID" value="MFM9609174.1"/>
    <property type="molecule type" value="Genomic_DNA"/>
</dbReference>
<evidence type="ECO:0000256" key="5">
    <source>
        <dbReference type="ARBA" id="ARBA00037974"/>
    </source>
</evidence>